<dbReference type="RefSeq" id="WP_277578146.1">
    <property type="nucleotide sequence ID" value="NZ_JANRMI010000002.1"/>
</dbReference>
<evidence type="ECO:0008006" key="3">
    <source>
        <dbReference type="Google" id="ProtNLM"/>
    </source>
</evidence>
<dbReference type="EMBL" id="JANRMI010000002">
    <property type="protein sequence ID" value="MDG0816669.1"/>
    <property type="molecule type" value="Genomic_DNA"/>
</dbReference>
<comment type="caution">
    <text evidence="1">The sequence shown here is derived from an EMBL/GenBank/DDBJ whole genome shotgun (WGS) entry which is preliminary data.</text>
</comment>
<proteinExistence type="predicted"/>
<evidence type="ECO:0000313" key="1">
    <source>
        <dbReference type="EMBL" id="MDG0816669.1"/>
    </source>
</evidence>
<accession>A0ABT6DJI2</accession>
<dbReference type="Proteomes" id="UP001152321">
    <property type="component" value="Unassembled WGS sequence"/>
</dbReference>
<name>A0ABT6DJI2_9BACT</name>
<reference evidence="1" key="1">
    <citation type="submission" date="2022-08" db="EMBL/GenBank/DDBJ databases">
        <title>Novel Bdellovibrio Species Isolated from Svalbard: Designation Bdellovibrio svalbardensis.</title>
        <authorList>
            <person name="Mitchell R.J."/>
            <person name="Choi S.Y."/>
        </authorList>
    </citation>
    <scope>NUCLEOTIDE SEQUENCE</scope>
    <source>
        <strain evidence="1">PAP01</strain>
    </source>
</reference>
<sequence>MSQHAWFEHFKEKLQGLTGAFEQSGTFMSLLGFALKEKHLSSEDYLKWAMTHYRLPFLQAKFFTETPPSPEMFNKWATHYPWSVECLPVAEWDGSLIVACIQPPQDFPSFPQSILVLASLECMEQTWKKYHPELAKPVVAVAATPAAEEVPEGIDLSVVTPGKKSSDSFSFDDLNVNEEVAEVIVSDEEKESPLEGLFEGLTVTKLEALTPPSTTGLIKTDSVVVEVAADTKVPTSTLTSIPTAGSPLVTLKSTEAATTIAPMPVAATPKPDIPAPPQKTEPVVAASATTPPPPIEDSFSNKPIPLVPRPAGVAKPTLNPVANGTFSLDKLKKKNTTLLTERVKTTLSEMKTHFEKSMILTLDDLETQATAFAWDENFKGMKDTSVRVPLKTPSIFNIVAATSKPFHGYVSLNEINEKFFEDWNQGRIPDHVTIAPILINDKLVGMLVGFAEKAAYNRTSLNLVEKLSTEFVKGLQAA</sequence>
<organism evidence="1 2">
    <name type="scientific">Bdellovibrio svalbardensis</name>
    <dbReference type="NCBI Taxonomy" id="2972972"/>
    <lineage>
        <taxon>Bacteria</taxon>
        <taxon>Pseudomonadati</taxon>
        <taxon>Bdellovibrionota</taxon>
        <taxon>Bdellovibrionia</taxon>
        <taxon>Bdellovibrionales</taxon>
        <taxon>Pseudobdellovibrionaceae</taxon>
        <taxon>Bdellovibrio</taxon>
    </lineage>
</organism>
<protein>
    <recommendedName>
        <fullName evidence="3">GAF domain-containing protein</fullName>
    </recommendedName>
</protein>
<gene>
    <name evidence="1" type="ORF">NWE73_09855</name>
</gene>
<keyword evidence="2" id="KW-1185">Reference proteome</keyword>
<evidence type="ECO:0000313" key="2">
    <source>
        <dbReference type="Proteomes" id="UP001152321"/>
    </source>
</evidence>